<keyword evidence="1" id="KW-0812">Transmembrane</keyword>
<accession>A0ABW9AHW0</accession>
<sequence length="175" mass="19710">MTPQEIQLLSDSVKIGIPVIGTIAGAAVGAISTYFLTRITHRHEHKEEFSKRKFDLIMQTATDVTEFEHIMGVYTTAVSNKIQGFKLSVDFDEAKSNAHNKSQSIRRARMALKILGLTEAEQELEKYIVLTREVMRFSVNLSKERATELTRQIGVGPSGFYVALSKEIETHQETH</sequence>
<keyword evidence="1" id="KW-1133">Transmembrane helix</keyword>
<evidence type="ECO:0000313" key="3">
    <source>
        <dbReference type="Proteomes" id="UP001629230"/>
    </source>
</evidence>
<reference evidence="2 3" key="1">
    <citation type="journal article" date="2024" name="Chem. Sci.">
        <title>Discovery of megapolipeptins by genome mining of a Burkholderiales bacteria collection.</title>
        <authorList>
            <person name="Paulo B.S."/>
            <person name="Recchia M.J.J."/>
            <person name="Lee S."/>
            <person name="Fergusson C.H."/>
            <person name="Romanowski S.B."/>
            <person name="Hernandez A."/>
            <person name="Krull N."/>
            <person name="Liu D.Y."/>
            <person name="Cavanagh H."/>
            <person name="Bos A."/>
            <person name="Gray C.A."/>
            <person name="Murphy B.T."/>
            <person name="Linington R.G."/>
            <person name="Eustaquio A.S."/>
        </authorList>
    </citation>
    <scope>NUCLEOTIDE SEQUENCE [LARGE SCALE GENOMIC DNA]</scope>
    <source>
        <strain evidence="2 3">RL17-350-BIC-A</strain>
    </source>
</reference>
<evidence type="ECO:0000313" key="2">
    <source>
        <dbReference type="EMBL" id="MFM0000192.1"/>
    </source>
</evidence>
<comment type="caution">
    <text evidence="2">The sequence shown here is derived from an EMBL/GenBank/DDBJ whole genome shotgun (WGS) entry which is preliminary data.</text>
</comment>
<keyword evidence="1" id="KW-0472">Membrane</keyword>
<name>A0ABW9AHW0_9BURK</name>
<proteinExistence type="predicted"/>
<dbReference type="RefSeq" id="WP_408175679.1">
    <property type="nucleotide sequence ID" value="NZ_JAQQEZ010000002.1"/>
</dbReference>
<dbReference type="EMBL" id="JAQQEZ010000002">
    <property type="protein sequence ID" value="MFM0000192.1"/>
    <property type="molecule type" value="Genomic_DNA"/>
</dbReference>
<dbReference type="Proteomes" id="UP001629230">
    <property type="component" value="Unassembled WGS sequence"/>
</dbReference>
<gene>
    <name evidence="2" type="ORF">PQR57_04090</name>
</gene>
<protein>
    <submittedName>
        <fullName evidence="2">Uncharacterized protein</fullName>
    </submittedName>
</protein>
<evidence type="ECO:0000256" key="1">
    <source>
        <dbReference type="SAM" id="Phobius"/>
    </source>
</evidence>
<feature type="transmembrane region" description="Helical" evidence="1">
    <location>
        <begin position="15"/>
        <end position="36"/>
    </location>
</feature>
<keyword evidence="3" id="KW-1185">Reference proteome</keyword>
<organism evidence="2 3">
    <name type="scientific">Paraburkholderia dipogonis</name>
    <dbReference type="NCBI Taxonomy" id="1211383"/>
    <lineage>
        <taxon>Bacteria</taxon>
        <taxon>Pseudomonadati</taxon>
        <taxon>Pseudomonadota</taxon>
        <taxon>Betaproteobacteria</taxon>
        <taxon>Burkholderiales</taxon>
        <taxon>Burkholderiaceae</taxon>
        <taxon>Paraburkholderia</taxon>
    </lineage>
</organism>